<dbReference type="AlphaFoldDB" id="A0AAE3SDA3"/>
<keyword evidence="4" id="KW-1185">Reference proteome</keyword>
<dbReference type="Pfam" id="PF00072">
    <property type="entry name" value="Response_reg"/>
    <property type="match status" value="1"/>
</dbReference>
<dbReference type="PANTHER" id="PTHR44520:SF2">
    <property type="entry name" value="RESPONSE REGULATOR RCP1"/>
    <property type="match status" value="1"/>
</dbReference>
<sequence>MEFNKTLMIDDDSFLLELHQMLIDMAGLKEYFTTESEARSALEHLSYIHKNNQEAPKYILLDLNMPVMDGFEFINQFQERFANTSFSTKIIIVTSSTRYSDFKKAMDYPFVVDYKTKPLPEKFVENLIMGTDS</sequence>
<proteinExistence type="predicted"/>
<dbReference type="SUPFAM" id="SSF52172">
    <property type="entry name" value="CheY-like"/>
    <property type="match status" value="1"/>
</dbReference>
<protein>
    <submittedName>
        <fullName evidence="3">Response regulator</fullName>
    </submittedName>
</protein>
<evidence type="ECO:0000259" key="2">
    <source>
        <dbReference type="PROSITE" id="PS50110"/>
    </source>
</evidence>
<reference evidence="3" key="1">
    <citation type="submission" date="2022-10" db="EMBL/GenBank/DDBJ databases">
        <authorList>
            <person name="Yu W.X."/>
        </authorList>
    </citation>
    <scope>NUCLEOTIDE SEQUENCE</scope>
    <source>
        <strain evidence="3">AAT</strain>
    </source>
</reference>
<dbReference type="RefSeq" id="WP_301188461.1">
    <property type="nucleotide sequence ID" value="NZ_JAPDPJ010000001.1"/>
</dbReference>
<evidence type="ECO:0000313" key="4">
    <source>
        <dbReference type="Proteomes" id="UP001209229"/>
    </source>
</evidence>
<dbReference type="InterPro" id="IPR001789">
    <property type="entry name" value="Sig_transdc_resp-reg_receiver"/>
</dbReference>
<dbReference type="EMBL" id="JAPDPJ010000001">
    <property type="protein sequence ID" value="MCW3784890.1"/>
    <property type="molecule type" value="Genomic_DNA"/>
</dbReference>
<comment type="caution">
    <text evidence="3">The sequence shown here is derived from an EMBL/GenBank/DDBJ whole genome shotgun (WGS) entry which is preliminary data.</text>
</comment>
<name>A0AAE3SDA3_9BACT</name>
<dbReference type="PROSITE" id="PS50110">
    <property type="entry name" value="RESPONSE_REGULATORY"/>
    <property type="match status" value="1"/>
</dbReference>
<dbReference type="GO" id="GO:0000160">
    <property type="term" value="P:phosphorelay signal transduction system"/>
    <property type="evidence" value="ECO:0007669"/>
    <property type="project" value="InterPro"/>
</dbReference>
<dbReference type="InterPro" id="IPR052893">
    <property type="entry name" value="TCS_response_regulator"/>
</dbReference>
<dbReference type="CDD" id="cd00156">
    <property type="entry name" value="REC"/>
    <property type="match status" value="1"/>
</dbReference>
<organism evidence="3 4">
    <name type="scientific">Plebeiibacterium sediminum</name>
    <dbReference type="NCBI Taxonomy" id="2992112"/>
    <lineage>
        <taxon>Bacteria</taxon>
        <taxon>Pseudomonadati</taxon>
        <taxon>Bacteroidota</taxon>
        <taxon>Bacteroidia</taxon>
        <taxon>Marinilabiliales</taxon>
        <taxon>Marinilabiliaceae</taxon>
        <taxon>Plebeiibacterium</taxon>
    </lineage>
</organism>
<dbReference type="Gene3D" id="3.40.50.2300">
    <property type="match status" value="1"/>
</dbReference>
<evidence type="ECO:0000256" key="1">
    <source>
        <dbReference type="PROSITE-ProRule" id="PRU00169"/>
    </source>
</evidence>
<accession>A0AAE3SDA3</accession>
<feature type="modified residue" description="4-aspartylphosphate" evidence="1">
    <location>
        <position position="62"/>
    </location>
</feature>
<keyword evidence="1" id="KW-0597">Phosphoprotein</keyword>
<feature type="domain" description="Response regulatory" evidence="2">
    <location>
        <begin position="5"/>
        <end position="132"/>
    </location>
</feature>
<dbReference type="SMART" id="SM00448">
    <property type="entry name" value="REC"/>
    <property type="match status" value="1"/>
</dbReference>
<dbReference type="InterPro" id="IPR011006">
    <property type="entry name" value="CheY-like_superfamily"/>
</dbReference>
<dbReference type="PANTHER" id="PTHR44520">
    <property type="entry name" value="RESPONSE REGULATOR RCP1-RELATED"/>
    <property type="match status" value="1"/>
</dbReference>
<evidence type="ECO:0000313" key="3">
    <source>
        <dbReference type="EMBL" id="MCW3784890.1"/>
    </source>
</evidence>
<dbReference type="Proteomes" id="UP001209229">
    <property type="component" value="Unassembled WGS sequence"/>
</dbReference>
<gene>
    <name evidence="3" type="ORF">OM075_00355</name>
</gene>